<proteinExistence type="predicted"/>
<dbReference type="EMBL" id="CP023518">
    <property type="protein sequence ID" value="ATF78663.1"/>
    <property type="molecule type" value="Genomic_DNA"/>
</dbReference>
<protein>
    <submittedName>
        <fullName evidence="2">Uncharacterized protein</fullName>
    </submittedName>
</protein>
<keyword evidence="3" id="KW-1185">Reference proteome</keyword>
<organism evidence="2 3">
    <name type="scientific">Burkholderia cepacia</name>
    <name type="common">Pseudomonas cepacia</name>
    <dbReference type="NCBI Taxonomy" id="292"/>
    <lineage>
        <taxon>Bacteria</taxon>
        <taxon>Pseudomonadati</taxon>
        <taxon>Pseudomonadota</taxon>
        <taxon>Betaproteobacteria</taxon>
        <taxon>Burkholderiales</taxon>
        <taxon>Burkholderiaceae</taxon>
        <taxon>Burkholderia</taxon>
        <taxon>Burkholderia cepacia complex</taxon>
    </lineage>
</organism>
<evidence type="ECO:0000313" key="2">
    <source>
        <dbReference type="EMBL" id="ATF78663.1"/>
    </source>
</evidence>
<evidence type="ECO:0000256" key="1">
    <source>
        <dbReference type="SAM" id="MobiDB-lite"/>
    </source>
</evidence>
<gene>
    <name evidence="2" type="ORF">CO711_15365</name>
</gene>
<evidence type="ECO:0000313" key="3">
    <source>
        <dbReference type="Proteomes" id="UP000218103"/>
    </source>
</evidence>
<reference evidence="3" key="1">
    <citation type="submission" date="2017-09" db="EMBL/GenBank/DDBJ databases">
        <title>FDA dAtabase for Regulatory Grade micrObial Sequences (FDA-ARGOS): Supporting development and validation of Infectious Disease Dx tests.</title>
        <authorList>
            <person name="Minogue T."/>
            <person name="Wolcott M."/>
            <person name="Wasieloski L."/>
            <person name="Aguilar W."/>
            <person name="Moore D."/>
            <person name="Tallon L.J."/>
            <person name="Sadzewicz L."/>
            <person name="Ott S."/>
            <person name="Zhao X."/>
            <person name="Nagaraj S."/>
            <person name="Vavikolanu K."/>
            <person name="Aluvathingal J."/>
            <person name="Nadendla S."/>
            <person name="Sichtig H."/>
        </authorList>
    </citation>
    <scope>NUCLEOTIDE SEQUENCE [LARGE SCALE GENOMIC DNA]</scope>
    <source>
        <strain evidence="3">FDAARGOS_388</strain>
    </source>
</reference>
<accession>A0ABN5CZU4</accession>
<dbReference type="Proteomes" id="UP000218103">
    <property type="component" value="Chromosome 1"/>
</dbReference>
<sequence>MNTHAVPAVPTIDTARGIRHDDVAPPPAATPSISTCVKPYFAIRSRRPAEPGHARSCAVIVRFNRQP</sequence>
<feature type="region of interest" description="Disordered" evidence="1">
    <location>
        <begin position="1"/>
        <end position="29"/>
    </location>
</feature>
<name>A0ABN5CZU4_BURCE</name>